<dbReference type="AlphaFoldDB" id="A0AAV4XSM3"/>
<protein>
    <submittedName>
        <fullName evidence="1">Uncharacterized protein</fullName>
    </submittedName>
</protein>
<proteinExistence type="predicted"/>
<name>A0AAV4XSM3_CAEEX</name>
<evidence type="ECO:0000313" key="2">
    <source>
        <dbReference type="Proteomes" id="UP001054945"/>
    </source>
</evidence>
<dbReference type="EMBL" id="BPLR01000715">
    <property type="protein sequence ID" value="GIY96914.1"/>
    <property type="molecule type" value="Genomic_DNA"/>
</dbReference>
<comment type="caution">
    <text evidence="1">The sequence shown here is derived from an EMBL/GenBank/DDBJ whole genome shotgun (WGS) entry which is preliminary data.</text>
</comment>
<evidence type="ECO:0000313" key="1">
    <source>
        <dbReference type="EMBL" id="GIY96914.1"/>
    </source>
</evidence>
<sequence>MGEREHSIRKITNCSDGAARSAEQHKKASFFTVFFFFLKHPFETALFESGMDSLENSGQIFRMGEWELIFQKLPNCSADVARSAESTNTKRQHLLNVFFFPHKYALNKTQQYVVAMNTYRFSIFVMDI</sequence>
<gene>
    <name evidence="1" type="ORF">CEXT_706491</name>
</gene>
<dbReference type="Proteomes" id="UP001054945">
    <property type="component" value="Unassembled WGS sequence"/>
</dbReference>
<keyword evidence="2" id="KW-1185">Reference proteome</keyword>
<accession>A0AAV4XSM3</accession>
<reference evidence="1 2" key="1">
    <citation type="submission" date="2021-06" db="EMBL/GenBank/DDBJ databases">
        <title>Caerostris extrusa draft genome.</title>
        <authorList>
            <person name="Kono N."/>
            <person name="Arakawa K."/>
        </authorList>
    </citation>
    <scope>NUCLEOTIDE SEQUENCE [LARGE SCALE GENOMIC DNA]</scope>
</reference>
<organism evidence="1 2">
    <name type="scientific">Caerostris extrusa</name>
    <name type="common">Bark spider</name>
    <name type="synonym">Caerostris bankana</name>
    <dbReference type="NCBI Taxonomy" id="172846"/>
    <lineage>
        <taxon>Eukaryota</taxon>
        <taxon>Metazoa</taxon>
        <taxon>Ecdysozoa</taxon>
        <taxon>Arthropoda</taxon>
        <taxon>Chelicerata</taxon>
        <taxon>Arachnida</taxon>
        <taxon>Araneae</taxon>
        <taxon>Araneomorphae</taxon>
        <taxon>Entelegynae</taxon>
        <taxon>Araneoidea</taxon>
        <taxon>Araneidae</taxon>
        <taxon>Caerostris</taxon>
    </lineage>
</organism>